<dbReference type="PROSITE" id="PS50158">
    <property type="entry name" value="ZF_CCHC"/>
    <property type="match status" value="1"/>
</dbReference>
<keyword evidence="4" id="KW-1185">Reference proteome</keyword>
<keyword evidence="1" id="KW-0862">Zinc</keyword>
<dbReference type="InterPro" id="IPR036875">
    <property type="entry name" value="Znf_CCHC_sf"/>
</dbReference>
<comment type="caution">
    <text evidence="3">The sequence shown here is derived from an EMBL/GenBank/DDBJ whole genome shotgun (WGS) entry which is preliminary data.</text>
</comment>
<organism evidence="3 4">
    <name type="scientific">Cetraspora pellucida</name>
    <dbReference type="NCBI Taxonomy" id="1433469"/>
    <lineage>
        <taxon>Eukaryota</taxon>
        <taxon>Fungi</taxon>
        <taxon>Fungi incertae sedis</taxon>
        <taxon>Mucoromycota</taxon>
        <taxon>Glomeromycotina</taxon>
        <taxon>Glomeromycetes</taxon>
        <taxon>Diversisporales</taxon>
        <taxon>Gigasporaceae</taxon>
        <taxon>Cetraspora</taxon>
    </lineage>
</organism>
<protein>
    <submittedName>
        <fullName evidence="3">6765_t:CDS:1</fullName>
    </submittedName>
</protein>
<name>A0A9N9GX15_9GLOM</name>
<dbReference type="InterPro" id="IPR001878">
    <property type="entry name" value="Znf_CCHC"/>
</dbReference>
<gene>
    <name evidence="3" type="ORF">CPELLU_LOCUS8834</name>
</gene>
<proteinExistence type="predicted"/>
<evidence type="ECO:0000259" key="2">
    <source>
        <dbReference type="PROSITE" id="PS50158"/>
    </source>
</evidence>
<dbReference type="EMBL" id="CAJVQA010006433">
    <property type="protein sequence ID" value="CAG8640499.1"/>
    <property type="molecule type" value="Genomic_DNA"/>
</dbReference>
<accession>A0A9N9GX15</accession>
<dbReference type="Gene3D" id="4.10.60.10">
    <property type="entry name" value="Zinc finger, CCHC-type"/>
    <property type="match status" value="1"/>
</dbReference>
<dbReference type="AlphaFoldDB" id="A0A9N9GX15"/>
<evidence type="ECO:0000256" key="1">
    <source>
        <dbReference type="PROSITE-ProRule" id="PRU00047"/>
    </source>
</evidence>
<dbReference type="Proteomes" id="UP000789759">
    <property type="component" value="Unassembled WGS sequence"/>
</dbReference>
<sequence length="128" mass="14697">MDSLEVCLQDQLLCSLPSARKTIRTIKELEATFEFRQISSNLDWGEAALINQFRMGLQNNVKDLLLILEDPISLNNAISKTECPRDPNAIKYRSLSTEEKERHHANNLCLYCREPGHMARNCFNKSNT</sequence>
<dbReference type="GO" id="GO:0003676">
    <property type="term" value="F:nucleic acid binding"/>
    <property type="evidence" value="ECO:0007669"/>
    <property type="project" value="InterPro"/>
</dbReference>
<evidence type="ECO:0000313" key="3">
    <source>
        <dbReference type="EMBL" id="CAG8640499.1"/>
    </source>
</evidence>
<feature type="domain" description="CCHC-type" evidence="2">
    <location>
        <begin position="109"/>
        <end position="122"/>
    </location>
</feature>
<dbReference type="GO" id="GO:0008270">
    <property type="term" value="F:zinc ion binding"/>
    <property type="evidence" value="ECO:0007669"/>
    <property type="project" value="UniProtKB-KW"/>
</dbReference>
<evidence type="ECO:0000313" key="4">
    <source>
        <dbReference type="Proteomes" id="UP000789759"/>
    </source>
</evidence>
<reference evidence="3" key="1">
    <citation type="submission" date="2021-06" db="EMBL/GenBank/DDBJ databases">
        <authorList>
            <person name="Kallberg Y."/>
            <person name="Tangrot J."/>
            <person name="Rosling A."/>
        </authorList>
    </citation>
    <scope>NUCLEOTIDE SEQUENCE</scope>
    <source>
        <strain evidence="3">FL966</strain>
    </source>
</reference>
<dbReference type="OrthoDB" id="2432520at2759"/>
<dbReference type="SUPFAM" id="SSF57756">
    <property type="entry name" value="Retrovirus zinc finger-like domains"/>
    <property type="match status" value="1"/>
</dbReference>
<keyword evidence="1" id="KW-0863">Zinc-finger</keyword>
<keyword evidence="1" id="KW-0479">Metal-binding</keyword>